<feature type="repeat" description="TPR" evidence="16">
    <location>
        <begin position="890"/>
        <end position="923"/>
    </location>
</feature>
<dbReference type="Gene3D" id="1.25.40.10">
    <property type="entry name" value="Tetratricopeptide repeat domain"/>
    <property type="match status" value="4"/>
</dbReference>
<sequence>MVENGEVDVRILSCSGVQFITIQLKESQTNHTVPGESKQRREGAGSSSSRGARGDGAGSRGHWGGGGGDSVVPVWTALWLPPRVSRSHVEGASGCLTACHCSPRRRNKSVSSTSFSSSSSSSSSSYREEDGGEGEEPPPTWVYLTVWLAGVLVYVNGLTGDFVHDDVSAIKTNPDVLGTNPVSHVFFNDYWGKPMSDPLSHKSYRPLTILSFRFSHAVFGMRPFGFHLVNVLLHSSACLLLTRLLLRLLQLPQGTVLSAGLIFATHPIHTEAVTGLVGRADLLACLSFLAAILSYHRAIQGDRDDHNDVEGSDDEPETTGVGWVWVRRAGLLAALGTLCKEHAITSLAVCAAWDVIRHRKHVRRLLCRAHLTKGLTSLLRRLCWLAGMGVAILVFRLWMLRGSSPAFSDQDNPASFCPSLLTRVLTFWYLPAFNAWLLLCPLALAHDWQMGSVPLITSPDDPRNLASLLFYAALLLLLRAGCVLKGREGKAVLLGVSLLVLPFLPATNLFFTVGFVVAERILYIPSLGYALLVAVGLSRAGRLRAPCLLLLLAVFSCRTLQRNRDWESRETLFLAGLRTLPHNAKMHYNFANLQKDLGNTHLAMEHYQEAIRLWPTHSSAHNNLGTLLSDAAEAEKHFRLALRAHPRHAHAYYNLANLRKKEGKVGEAVALLEESLRHDATNRDAVSALAGLYGDAGRPVDAEHLHLALLEARPTDPVVHNNYAAFLQKIGRREAALMHYEAALGLDPQHTVALVNTAGLMISLSHNAQAERLYKRALAVTWEAEVGESLGKLYLNTGRLDEAESLFYSVLRHQPQRRSSRVYLARVKLQQRSYQESEELLRQVLWDEPGNQEALFQLSLLFTHTNRTHDALTLAQRAAQDCSRPPTLCARLHAHHGDLLNDQHSVDEAAESYQLAVKLEPTLTHAHVNLGALYHTKGDYTRAWRHYLTAHGLEPSNTLLLENMEKLRRAQDLKTTASGLPHCLTKS</sequence>
<evidence type="ECO:0000256" key="12">
    <source>
        <dbReference type="ARBA" id="ARBA00022989"/>
    </source>
</evidence>
<accession>A0AAW0T622</accession>
<dbReference type="SUPFAM" id="SSF48452">
    <property type="entry name" value="TPR-like"/>
    <property type="match status" value="1"/>
</dbReference>
<evidence type="ECO:0000256" key="4">
    <source>
        <dbReference type="ARBA" id="ARBA00004922"/>
    </source>
</evidence>
<feature type="repeat" description="TPR" evidence="16">
    <location>
        <begin position="717"/>
        <end position="750"/>
    </location>
</feature>
<feature type="region of interest" description="Disordered" evidence="17">
    <location>
        <begin position="104"/>
        <end position="137"/>
    </location>
</feature>
<evidence type="ECO:0000256" key="5">
    <source>
        <dbReference type="ARBA" id="ARBA00007882"/>
    </source>
</evidence>
<keyword evidence="8 18" id="KW-0812">Transmembrane</keyword>
<feature type="repeat" description="TPR" evidence="16">
    <location>
        <begin position="584"/>
        <end position="617"/>
    </location>
</feature>
<protein>
    <recommendedName>
        <fullName evidence="6">dolichyl-phosphate-mannose--protein mannosyltransferase</fullName>
        <ecNumber evidence="6">2.4.1.109</ecNumber>
    </recommendedName>
</protein>
<evidence type="ECO:0000256" key="1">
    <source>
        <dbReference type="ARBA" id="ARBA00003582"/>
    </source>
</evidence>
<feature type="transmembrane region" description="Helical" evidence="18">
    <location>
        <begin position="465"/>
        <end position="484"/>
    </location>
</feature>
<feature type="region of interest" description="Disordered" evidence="17">
    <location>
        <begin position="27"/>
        <end position="67"/>
    </location>
</feature>
<gene>
    <name evidence="20" type="ORF">O3P69_011504</name>
</gene>
<keyword evidence="7" id="KW-0808">Transferase</keyword>
<dbReference type="PANTHER" id="PTHR44809">
    <property type="match status" value="1"/>
</dbReference>
<organism evidence="20 21">
    <name type="scientific">Scylla paramamosain</name>
    <name type="common">Mud crab</name>
    <dbReference type="NCBI Taxonomy" id="85552"/>
    <lineage>
        <taxon>Eukaryota</taxon>
        <taxon>Metazoa</taxon>
        <taxon>Ecdysozoa</taxon>
        <taxon>Arthropoda</taxon>
        <taxon>Crustacea</taxon>
        <taxon>Multicrustacea</taxon>
        <taxon>Malacostraca</taxon>
        <taxon>Eumalacostraca</taxon>
        <taxon>Eucarida</taxon>
        <taxon>Decapoda</taxon>
        <taxon>Pleocyemata</taxon>
        <taxon>Brachyura</taxon>
        <taxon>Eubrachyura</taxon>
        <taxon>Portunoidea</taxon>
        <taxon>Portunidae</taxon>
        <taxon>Portuninae</taxon>
        <taxon>Scylla</taxon>
    </lineage>
</organism>
<feature type="repeat" description="TPR" evidence="16">
    <location>
        <begin position="649"/>
        <end position="682"/>
    </location>
</feature>
<comment type="pathway">
    <text evidence="4">Protein modification; protein glycosylation.</text>
</comment>
<dbReference type="InterPro" id="IPR013618">
    <property type="entry name" value="TMTC_DUF1736"/>
</dbReference>
<dbReference type="InterPro" id="IPR019734">
    <property type="entry name" value="TPR_rpt"/>
</dbReference>
<feature type="compositionally biased region" description="Low complexity" evidence="17">
    <location>
        <begin position="109"/>
        <end position="125"/>
    </location>
</feature>
<dbReference type="Pfam" id="PF13432">
    <property type="entry name" value="TPR_16"/>
    <property type="match status" value="2"/>
</dbReference>
<dbReference type="InterPro" id="IPR052943">
    <property type="entry name" value="TMTC_O-mannosyl-trnsfr"/>
</dbReference>
<dbReference type="PROSITE" id="PS50005">
    <property type="entry name" value="TPR"/>
    <property type="match status" value="6"/>
</dbReference>
<dbReference type="EMBL" id="JARAKH010000038">
    <property type="protein sequence ID" value="KAK8383005.1"/>
    <property type="molecule type" value="Genomic_DNA"/>
</dbReference>
<dbReference type="Pfam" id="PF14559">
    <property type="entry name" value="TPR_19"/>
    <property type="match status" value="1"/>
</dbReference>
<dbReference type="PANTHER" id="PTHR44809:SF1">
    <property type="entry name" value="PROTEIN O-MANNOSYL-TRANSFERASE TMTC1"/>
    <property type="match status" value="1"/>
</dbReference>
<evidence type="ECO:0000313" key="21">
    <source>
        <dbReference type="Proteomes" id="UP001487740"/>
    </source>
</evidence>
<evidence type="ECO:0000256" key="13">
    <source>
        <dbReference type="ARBA" id="ARBA00023136"/>
    </source>
</evidence>
<feature type="transmembrane region" description="Helical" evidence="18">
    <location>
        <begin position="491"/>
        <end position="515"/>
    </location>
</feature>
<dbReference type="Pfam" id="PF08409">
    <property type="entry name" value="TMTC_DUF1736"/>
    <property type="match status" value="1"/>
</dbReference>
<evidence type="ECO:0000256" key="11">
    <source>
        <dbReference type="ARBA" id="ARBA00022824"/>
    </source>
</evidence>
<keyword evidence="12 18" id="KW-1133">Transmembrane helix</keyword>
<feature type="transmembrane region" description="Helical" evidence="18">
    <location>
        <begin position="378"/>
        <end position="399"/>
    </location>
</feature>
<name>A0AAW0T622_SCYPA</name>
<evidence type="ECO:0000256" key="6">
    <source>
        <dbReference type="ARBA" id="ARBA00012839"/>
    </source>
</evidence>
<dbReference type="EC" id="2.4.1.109" evidence="6"/>
<dbReference type="Proteomes" id="UP001487740">
    <property type="component" value="Unassembled WGS sequence"/>
</dbReference>
<dbReference type="GO" id="GO:0004169">
    <property type="term" value="F:dolichyl-phosphate-mannose-protein mannosyltransferase activity"/>
    <property type="evidence" value="ECO:0007669"/>
    <property type="project" value="UniProtKB-EC"/>
</dbReference>
<dbReference type="AlphaFoldDB" id="A0AAW0T622"/>
<dbReference type="InterPro" id="IPR011990">
    <property type="entry name" value="TPR-like_helical_dom_sf"/>
</dbReference>
<evidence type="ECO:0000256" key="10">
    <source>
        <dbReference type="ARBA" id="ARBA00022803"/>
    </source>
</evidence>
<evidence type="ECO:0000256" key="3">
    <source>
        <dbReference type="ARBA" id="ARBA00004240"/>
    </source>
</evidence>
<feature type="repeat" description="TPR" evidence="16">
    <location>
        <begin position="924"/>
        <end position="957"/>
    </location>
</feature>
<feature type="domain" description="DUF1736" evidence="19">
    <location>
        <begin position="402"/>
        <end position="474"/>
    </location>
</feature>
<comment type="subcellular location">
    <subcellularLocation>
        <location evidence="3">Endoplasmic reticulum</location>
    </subcellularLocation>
    <subcellularLocation>
        <location evidence="2">Membrane</location>
        <topology evidence="2">Multi-pass membrane protein</topology>
    </subcellularLocation>
</comment>
<keyword evidence="21" id="KW-1185">Reference proteome</keyword>
<evidence type="ECO:0000256" key="2">
    <source>
        <dbReference type="ARBA" id="ARBA00004141"/>
    </source>
</evidence>
<comment type="catalytic activity">
    <reaction evidence="14">
        <text>a di-trans,poly-cis-dolichyl beta-D-mannosyl phosphate + L-threonyl-[protein] = 3-O-(alpha-D-mannosyl)-L-threonyl-[protein] + a di-trans,poly-cis-dolichyl phosphate + H(+)</text>
        <dbReference type="Rhea" id="RHEA:53396"/>
        <dbReference type="Rhea" id="RHEA-COMP:11060"/>
        <dbReference type="Rhea" id="RHEA-COMP:13547"/>
        <dbReference type="Rhea" id="RHEA-COMP:19498"/>
        <dbReference type="Rhea" id="RHEA-COMP:19501"/>
        <dbReference type="ChEBI" id="CHEBI:15378"/>
        <dbReference type="ChEBI" id="CHEBI:30013"/>
        <dbReference type="ChEBI" id="CHEBI:57683"/>
        <dbReference type="ChEBI" id="CHEBI:58211"/>
        <dbReference type="ChEBI" id="CHEBI:137323"/>
        <dbReference type="EC" id="2.4.1.109"/>
    </reaction>
</comment>
<comment type="function">
    <text evidence="1">Transfers mannosyl residues to the hydroxyl group of serine or threonine residues.</text>
</comment>
<keyword evidence="11" id="KW-0256">Endoplasmic reticulum</keyword>
<reference evidence="20 21" key="1">
    <citation type="submission" date="2023-03" db="EMBL/GenBank/DDBJ databases">
        <title>High-quality genome of Scylla paramamosain provides insights in environmental adaptation.</title>
        <authorList>
            <person name="Zhang L."/>
        </authorList>
    </citation>
    <scope>NUCLEOTIDE SEQUENCE [LARGE SCALE GENOMIC DNA]</scope>
    <source>
        <strain evidence="20">LZ_2023a</strain>
        <tissue evidence="20">Muscle</tissue>
    </source>
</reference>
<evidence type="ECO:0000256" key="15">
    <source>
        <dbReference type="ARBA" id="ARBA00045102"/>
    </source>
</evidence>
<comment type="catalytic activity">
    <reaction evidence="15">
        <text>a di-trans,poly-cis-dolichyl beta-D-mannosyl phosphate + L-seryl-[protein] = 3-O-(alpha-D-mannosyl)-L-seryl-[protein] + a di-trans,poly-cis-dolichyl phosphate + H(+)</text>
        <dbReference type="Rhea" id="RHEA:17377"/>
        <dbReference type="Rhea" id="RHEA-COMP:9863"/>
        <dbReference type="Rhea" id="RHEA-COMP:13546"/>
        <dbReference type="Rhea" id="RHEA-COMP:19498"/>
        <dbReference type="Rhea" id="RHEA-COMP:19501"/>
        <dbReference type="ChEBI" id="CHEBI:15378"/>
        <dbReference type="ChEBI" id="CHEBI:29999"/>
        <dbReference type="ChEBI" id="CHEBI:57683"/>
        <dbReference type="ChEBI" id="CHEBI:58211"/>
        <dbReference type="ChEBI" id="CHEBI:137321"/>
        <dbReference type="EC" id="2.4.1.109"/>
    </reaction>
</comment>
<evidence type="ECO:0000313" key="20">
    <source>
        <dbReference type="EMBL" id="KAK8383005.1"/>
    </source>
</evidence>
<evidence type="ECO:0000256" key="7">
    <source>
        <dbReference type="ARBA" id="ARBA00022679"/>
    </source>
</evidence>
<evidence type="ECO:0000259" key="19">
    <source>
        <dbReference type="Pfam" id="PF08409"/>
    </source>
</evidence>
<evidence type="ECO:0000256" key="17">
    <source>
        <dbReference type="SAM" id="MobiDB-lite"/>
    </source>
</evidence>
<feature type="compositionally biased region" description="Gly residues" evidence="17">
    <location>
        <begin position="54"/>
        <end position="67"/>
    </location>
</feature>
<dbReference type="GO" id="GO:0016020">
    <property type="term" value="C:membrane"/>
    <property type="evidence" value="ECO:0007669"/>
    <property type="project" value="UniProtKB-SubCell"/>
</dbReference>
<proteinExistence type="inferred from homology"/>
<keyword evidence="10 16" id="KW-0802">TPR repeat</keyword>
<evidence type="ECO:0000256" key="8">
    <source>
        <dbReference type="ARBA" id="ARBA00022692"/>
    </source>
</evidence>
<dbReference type="GO" id="GO:0005783">
    <property type="term" value="C:endoplasmic reticulum"/>
    <property type="evidence" value="ECO:0007669"/>
    <property type="project" value="UniProtKB-SubCell"/>
</dbReference>
<keyword evidence="9" id="KW-0677">Repeat</keyword>
<dbReference type="SMART" id="SM00028">
    <property type="entry name" value="TPR"/>
    <property type="match status" value="7"/>
</dbReference>
<keyword evidence="13 18" id="KW-0472">Membrane</keyword>
<evidence type="ECO:0000256" key="14">
    <source>
        <dbReference type="ARBA" id="ARBA00045085"/>
    </source>
</evidence>
<evidence type="ECO:0000256" key="18">
    <source>
        <dbReference type="SAM" id="Phobius"/>
    </source>
</evidence>
<evidence type="ECO:0000256" key="9">
    <source>
        <dbReference type="ARBA" id="ARBA00022737"/>
    </source>
</evidence>
<comment type="caution">
    <text evidence="20">The sequence shown here is derived from an EMBL/GenBank/DDBJ whole genome shotgun (WGS) entry which is preliminary data.</text>
</comment>
<comment type="similarity">
    <text evidence="5">Belongs to the TMTC family.</text>
</comment>
<feature type="transmembrane region" description="Helical" evidence="18">
    <location>
        <begin position="420"/>
        <end position="445"/>
    </location>
</feature>
<evidence type="ECO:0000256" key="16">
    <source>
        <dbReference type="PROSITE-ProRule" id="PRU00339"/>
    </source>
</evidence>
<feature type="repeat" description="TPR" evidence="16">
    <location>
        <begin position="784"/>
        <end position="817"/>
    </location>
</feature>